<protein>
    <recommendedName>
        <fullName evidence="1">Transcription factor zinc-finger domain-containing protein</fullName>
    </recommendedName>
</protein>
<evidence type="ECO:0000259" key="1">
    <source>
        <dbReference type="Pfam" id="PF13453"/>
    </source>
</evidence>
<dbReference type="EMBL" id="BARU01014183">
    <property type="protein sequence ID" value="GAH31572.1"/>
    <property type="molecule type" value="Genomic_DNA"/>
</dbReference>
<gene>
    <name evidence="2" type="ORF">S03H2_25184</name>
</gene>
<name>X1EG49_9ZZZZ</name>
<proteinExistence type="predicted"/>
<organism evidence="2">
    <name type="scientific">marine sediment metagenome</name>
    <dbReference type="NCBI Taxonomy" id="412755"/>
    <lineage>
        <taxon>unclassified sequences</taxon>
        <taxon>metagenomes</taxon>
        <taxon>ecological metagenomes</taxon>
    </lineage>
</organism>
<sequence length="168" mass="18425">CPGCKSTLRTIQYEGITIETCEKCGGNWLDADELGKIVRIREEKFDEEERRAIAESTTITGVHLEDVDRDLACPKCGGTTDAINYGGDTGIILDRCTGCGGFWLDAGEIEKVQMVIEGWKDMLPDDLKKYGPKLREVEVQVDRATDVEISKLPVVGGFINAAINGILD</sequence>
<feature type="domain" description="Transcription factor zinc-finger" evidence="1">
    <location>
        <begin position="1"/>
        <end position="38"/>
    </location>
</feature>
<feature type="non-terminal residue" evidence="2">
    <location>
        <position position="1"/>
    </location>
</feature>
<dbReference type="Pfam" id="PF13453">
    <property type="entry name" value="Zn_ribbon_TFIIB"/>
    <property type="match status" value="2"/>
</dbReference>
<accession>X1EG49</accession>
<dbReference type="AlphaFoldDB" id="X1EG49"/>
<feature type="non-terminal residue" evidence="2">
    <location>
        <position position="168"/>
    </location>
</feature>
<reference evidence="2" key="1">
    <citation type="journal article" date="2014" name="Front. Microbiol.">
        <title>High frequency of phylogenetically diverse reductive dehalogenase-homologous genes in deep subseafloor sedimentary metagenomes.</title>
        <authorList>
            <person name="Kawai M."/>
            <person name="Futagami T."/>
            <person name="Toyoda A."/>
            <person name="Takaki Y."/>
            <person name="Nishi S."/>
            <person name="Hori S."/>
            <person name="Arai W."/>
            <person name="Tsubouchi T."/>
            <person name="Morono Y."/>
            <person name="Uchiyama I."/>
            <person name="Ito T."/>
            <person name="Fujiyama A."/>
            <person name="Inagaki F."/>
            <person name="Takami H."/>
        </authorList>
    </citation>
    <scope>NUCLEOTIDE SEQUENCE</scope>
    <source>
        <strain evidence="2">Expedition CK06-06</strain>
    </source>
</reference>
<feature type="domain" description="Transcription factor zinc-finger" evidence="1">
    <location>
        <begin position="73"/>
        <end position="112"/>
    </location>
</feature>
<comment type="caution">
    <text evidence="2">The sequence shown here is derived from an EMBL/GenBank/DDBJ whole genome shotgun (WGS) entry which is preliminary data.</text>
</comment>
<evidence type="ECO:0000313" key="2">
    <source>
        <dbReference type="EMBL" id="GAH31572.1"/>
    </source>
</evidence>
<dbReference type="InterPro" id="IPR027392">
    <property type="entry name" value="TF_Znf"/>
</dbReference>